<dbReference type="AlphaFoldDB" id="A0A848N021"/>
<sequence length="831" mass="96514">METQVKYAENPYDSWYRNFLFMKDGHVWVAYILDKTYFPLNDFDFFKPFVTKGKELFSHDEYEYQYMNVPTRFSLKKHMETTKNELVRGELKEVGDYYYDEAYSILNQEVKISRYTTVLLVKLTKQAIPVTPIEFITLFKEAFGKRVRETVTGQPAQTQVNPKVYIDKEEELYEDLSHTKRIRRAEKEELKRIQYYFYHRNAAVIPKDFTEAEINEGIVTMHEKGYLTIQQMDQTHYIAHLPLVEFPSSLLGSGFVHEVQTSCYFPIETQIRLRFQPKEKDKSHVRKMFKRIKEQMEDHDFADAELDDDEVILIGDQRLKQLNRDLKRENRRKVDLSFWFVVSAGSVEELEQRINHLQLVLKGTDYKLYRPIADQLTYFYQSQLATPYTFFDYEQHVTTGYVMDFGLDLYRSVGNHYGLPLGRIITQKEFKNVKEAIQFSSNLVFFSPHLTKKNVEGSIHANGNTVVTGPPGQGKSMLVKLIFFWLMFFGQKTLYIDPKNEMVKFVTKAKEQYAHYPEFVQLCTNIHFITLSTDPKYQGILDPLLFLPGEEGKKEARQVLFQMGEINQDPSKARGLKRIIIDAVDQVVELEEKAHLSAVIARIKQQDNDLGTVLESYKEGIGKVIIGNEHSQAIDFRSQVNVLGIQGLTMPTKEEKELGELSPEKLASEAVMDVIMHLVQVFSTNKDEDASVIIDEAKGFMDTPRGKYLAEDNLRKGRANNTDMTILMQAFSDTDNESMKELISYKFAFRPNDEEQQKKVLSFFGMQLNQKNKELIHSLVQGTCLFQDHMGRNQAIAIDVLFAEWMEAIKTTDTSDEGTQRALALEQDSHF</sequence>
<dbReference type="InterPro" id="IPR051162">
    <property type="entry name" value="T4SS_component"/>
</dbReference>
<gene>
    <name evidence="1" type="ORF">HI921_14305</name>
</gene>
<dbReference type="Pfam" id="PF12846">
    <property type="entry name" value="AAA_10"/>
    <property type="match status" value="1"/>
</dbReference>
<dbReference type="Gene3D" id="3.40.50.300">
    <property type="entry name" value="P-loop containing nucleotide triphosphate hydrolases"/>
    <property type="match status" value="1"/>
</dbReference>
<dbReference type="Proteomes" id="UP000557857">
    <property type="component" value="Unassembled WGS sequence"/>
</dbReference>
<dbReference type="PANTHER" id="PTHR30121">
    <property type="entry name" value="UNCHARACTERIZED PROTEIN YJGR-RELATED"/>
    <property type="match status" value="1"/>
</dbReference>
<organism evidence="1 2">
    <name type="scientific">Enterococcus mundtii</name>
    <dbReference type="NCBI Taxonomy" id="53346"/>
    <lineage>
        <taxon>Bacteria</taxon>
        <taxon>Bacillati</taxon>
        <taxon>Bacillota</taxon>
        <taxon>Bacilli</taxon>
        <taxon>Lactobacillales</taxon>
        <taxon>Enterococcaceae</taxon>
        <taxon>Enterococcus</taxon>
    </lineage>
</organism>
<dbReference type="PIRSF" id="PIRSF015040">
    <property type="entry name" value="ATPase_SAG2001_prd"/>
    <property type="match status" value="1"/>
</dbReference>
<reference evidence="1 2" key="1">
    <citation type="submission" date="2020-04" db="EMBL/GenBank/DDBJ databases">
        <authorList>
            <person name="Abaymova A."/>
            <person name="Teymurazov M."/>
            <person name="Tazyna O."/>
            <person name="Chatushin Y."/>
            <person name="Svetoch E."/>
            <person name="Pereligyn V."/>
            <person name="Pohylenko V."/>
            <person name="Platonov M."/>
            <person name="Kartsev N."/>
            <person name="Skryabin Y."/>
            <person name="Sizova A."/>
            <person name="Solomentsev V."/>
            <person name="Kislichkina A."/>
            <person name="Bogun A."/>
        </authorList>
    </citation>
    <scope>NUCLEOTIDE SEQUENCE [LARGE SCALE GENOMIC DNA]</scope>
    <source>
        <strain evidence="2">SCPM-O-B-8398 (E28)</strain>
    </source>
</reference>
<dbReference type="Gene3D" id="1.10.8.730">
    <property type="match status" value="1"/>
</dbReference>
<proteinExistence type="predicted"/>
<evidence type="ECO:0000313" key="1">
    <source>
        <dbReference type="EMBL" id="NMP59615.1"/>
    </source>
</evidence>
<protein>
    <submittedName>
        <fullName evidence="1">Type VI secretion protein</fullName>
    </submittedName>
</protein>
<dbReference type="SUPFAM" id="SSF52540">
    <property type="entry name" value="P-loop containing nucleoside triphosphate hydrolases"/>
    <property type="match status" value="1"/>
</dbReference>
<accession>A0A848N021</accession>
<dbReference type="InterPro" id="IPR016628">
    <property type="entry name" value="ATPase_SAG2001_prd"/>
</dbReference>
<name>A0A848N021_ENTMU</name>
<dbReference type="PANTHER" id="PTHR30121:SF6">
    <property type="entry name" value="SLR6007 PROTEIN"/>
    <property type="match status" value="1"/>
</dbReference>
<dbReference type="RefSeq" id="WP_169059140.1">
    <property type="nucleotide sequence ID" value="NZ_JABCAG010000065.1"/>
</dbReference>
<dbReference type="InterPro" id="IPR027417">
    <property type="entry name" value="P-loop_NTPase"/>
</dbReference>
<evidence type="ECO:0000313" key="2">
    <source>
        <dbReference type="Proteomes" id="UP000557857"/>
    </source>
</evidence>
<dbReference type="EMBL" id="JABCAG010000065">
    <property type="protein sequence ID" value="NMP59615.1"/>
    <property type="molecule type" value="Genomic_DNA"/>
</dbReference>
<comment type="caution">
    <text evidence="1">The sequence shown here is derived from an EMBL/GenBank/DDBJ whole genome shotgun (WGS) entry which is preliminary data.</text>
</comment>